<accession>A0ACC1AA94</accession>
<reference evidence="2" key="1">
    <citation type="journal article" date="2023" name="G3 (Bethesda)">
        <title>Genome assembly and association tests identify interacting loci associated with vigor, precocity, and sex in interspecific pistachio rootstocks.</title>
        <authorList>
            <person name="Palmer W."/>
            <person name="Jacygrad E."/>
            <person name="Sagayaradj S."/>
            <person name="Cavanaugh K."/>
            <person name="Han R."/>
            <person name="Bertier L."/>
            <person name="Beede B."/>
            <person name="Kafkas S."/>
            <person name="Golino D."/>
            <person name="Preece J."/>
            <person name="Michelmore R."/>
        </authorList>
    </citation>
    <scope>NUCLEOTIDE SEQUENCE [LARGE SCALE GENOMIC DNA]</scope>
</reference>
<name>A0ACC1AA94_9ROSI</name>
<evidence type="ECO:0000313" key="2">
    <source>
        <dbReference type="Proteomes" id="UP001164250"/>
    </source>
</evidence>
<comment type="caution">
    <text evidence="1">The sequence shown here is derived from an EMBL/GenBank/DDBJ whole genome shotgun (WGS) entry which is preliminary data.</text>
</comment>
<dbReference type="Proteomes" id="UP001164250">
    <property type="component" value="Chromosome 12"/>
</dbReference>
<gene>
    <name evidence="1" type="ORF">Patl1_11688</name>
</gene>
<evidence type="ECO:0000313" key="1">
    <source>
        <dbReference type="EMBL" id="KAJ0083175.1"/>
    </source>
</evidence>
<sequence length="79" mass="9204">MPPDIPMASKIIDFIKMLVRALNSIFQQRDVQVDPRWWNIRGEPYRGAAIKATSLEDYNLAIRYDCFFENGSICHITEL</sequence>
<dbReference type="EMBL" id="CM047908">
    <property type="protein sequence ID" value="KAJ0083175.1"/>
    <property type="molecule type" value="Genomic_DNA"/>
</dbReference>
<organism evidence="1 2">
    <name type="scientific">Pistacia atlantica</name>
    <dbReference type="NCBI Taxonomy" id="434234"/>
    <lineage>
        <taxon>Eukaryota</taxon>
        <taxon>Viridiplantae</taxon>
        <taxon>Streptophyta</taxon>
        <taxon>Embryophyta</taxon>
        <taxon>Tracheophyta</taxon>
        <taxon>Spermatophyta</taxon>
        <taxon>Magnoliopsida</taxon>
        <taxon>eudicotyledons</taxon>
        <taxon>Gunneridae</taxon>
        <taxon>Pentapetalae</taxon>
        <taxon>rosids</taxon>
        <taxon>malvids</taxon>
        <taxon>Sapindales</taxon>
        <taxon>Anacardiaceae</taxon>
        <taxon>Pistacia</taxon>
    </lineage>
</organism>
<proteinExistence type="predicted"/>
<keyword evidence="2" id="KW-1185">Reference proteome</keyword>
<protein>
    <submittedName>
        <fullName evidence="1">Uncharacterized protein</fullName>
    </submittedName>
</protein>